<evidence type="ECO:0000313" key="6">
    <source>
        <dbReference type="EMBL" id="MBO0939503.1"/>
    </source>
</evidence>
<feature type="domain" description="HTH araC/xylS-type" evidence="5">
    <location>
        <begin position="9"/>
        <end position="108"/>
    </location>
</feature>
<dbReference type="PANTHER" id="PTHR43280:SF2">
    <property type="entry name" value="HTH-TYPE TRANSCRIPTIONAL REGULATOR EXSA"/>
    <property type="match status" value="1"/>
</dbReference>
<organism evidence="6 7">
    <name type="scientific">Fibrella rubiginis</name>
    <dbReference type="NCBI Taxonomy" id="2817060"/>
    <lineage>
        <taxon>Bacteria</taxon>
        <taxon>Pseudomonadati</taxon>
        <taxon>Bacteroidota</taxon>
        <taxon>Cytophagia</taxon>
        <taxon>Cytophagales</taxon>
        <taxon>Spirosomataceae</taxon>
        <taxon>Fibrella</taxon>
    </lineage>
</organism>
<evidence type="ECO:0000313" key="7">
    <source>
        <dbReference type="Proteomes" id="UP000664034"/>
    </source>
</evidence>
<evidence type="ECO:0000256" key="4">
    <source>
        <dbReference type="PROSITE-ProRule" id="PRU00339"/>
    </source>
</evidence>
<dbReference type="PANTHER" id="PTHR43280">
    <property type="entry name" value="ARAC-FAMILY TRANSCRIPTIONAL REGULATOR"/>
    <property type="match status" value="1"/>
</dbReference>
<feature type="repeat" description="TPR" evidence="4">
    <location>
        <begin position="395"/>
        <end position="428"/>
    </location>
</feature>
<dbReference type="PROSITE" id="PS00041">
    <property type="entry name" value="HTH_ARAC_FAMILY_1"/>
    <property type="match status" value="1"/>
</dbReference>
<evidence type="ECO:0000259" key="5">
    <source>
        <dbReference type="PROSITE" id="PS01124"/>
    </source>
</evidence>
<dbReference type="SUPFAM" id="SSF48452">
    <property type="entry name" value="TPR-like"/>
    <property type="match status" value="1"/>
</dbReference>
<comment type="caution">
    <text evidence="6">The sequence shown here is derived from an EMBL/GenBank/DDBJ whole genome shotgun (WGS) entry which is preliminary data.</text>
</comment>
<sequence>MITDNTLLNRFNHRLDQQLDKATLSIDGLCHDLGVSRSTLARVVKEQTGLSLAIYIRQYRLQTAQTLLETTDLRVTEIADRVGFATSQDLSRYFANWQGSTPTEYRKQRLLATPAPTPEPVLSTPLTTPAPTVPVPVSHRWPKRWLALGVLVLGLAGAGSWWATRPSQATQPVAVAVLPFENLGPVSSQYYTEGVMEQIHGLLTYVDGLRVISRTSASRFTPNSQPLDQIARQLGVTYLLTGQVHQQTQRVKVSVELVLAADNRTVWSNSYEGQPHDLFGFMSQTAHQIAAELGQQLSQHTRQKITQAPTQHTEAYNQYLKGQYLLRDRTEPGLRESVRRFDKAIALDSTFAEAWASRGEAYYLYGIEGYGPTPVYWKKAEKDVLTAIRFNAESGMAYAILANLYHDQNKWEQSLTTYRIALKYQPSDALINYWYSLSLRSIGQTENALQYSTKAIDVDPLHPVILMGHIGNLVAAHRMTEARAALAEGQRLHSRFAALYWMRGVYYINLRQYGPALHAFEQGHQLNSATTAYPSMIAYCYGRLGQSARAQACLDSLPDTPDEYANRATTYAGLGDTDRCLAYLERGANGGQLPYYLKVSPLFAFLHGNPRFEAVLRRVGLL</sequence>
<evidence type="ECO:0000256" key="2">
    <source>
        <dbReference type="ARBA" id="ARBA00023125"/>
    </source>
</evidence>
<dbReference type="PROSITE" id="PS01124">
    <property type="entry name" value="HTH_ARAC_FAMILY_2"/>
    <property type="match status" value="1"/>
</dbReference>
<dbReference type="AlphaFoldDB" id="A0A939K729"/>
<dbReference type="SMART" id="SM00028">
    <property type="entry name" value="TPR"/>
    <property type="match status" value="4"/>
</dbReference>
<keyword evidence="3" id="KW-0804">Transcription</keyword>
<evidence type="ECO:0000256" key="1">
    <source>
        <dbReference type="ARBA" id="ARBA00023015"/>
    </source>
</evidence>
<dbReference type="Gene3D" id="3.40.50.10070">
    <property type="entry name" value="TolB, N-terminal domain"/>
    <property type="match status" value="1"/>
</dbReference>
<name>A0A939K729_9BACT</name>
<accession>A0A939K729</accession>
<dbReference type="EMBL" id="JAFMYV010000015">
    <property type="protein sequence ID" value="MBO0939503.1"/>
    <property type="molecule type" value="Genomic_DNA"/>
</dbReference>
<dbReference type="SUPFAM" id="SSF46689">
    <property type="entry name" value="Homeodomain-like"/>
    <property type="match status" value="1"/>
</dbReference>
<dbReference type="GO" id="GO:0003700">
    <property type="term" value="F:DNA-binding transcription factor activity"/>
    <property type="evidence" value="ECO:0007669"/>
    <property type="project" value="InterPro"/>
</dbReference>
<dbReference type="GO" id="GO:0043565">
    <property type="term" value="F:sequence-specific DNA binding"/>
    <property type="evidence" value="ECO:0007669"/>
    <property type="project" value="InterPro"/>
</dbReference>
<protein>
    <submittedName>
        <fullName evidence="6">Helix-turn-helix domain-containing protein</fullName>
    </submittedName>
</protein>
<dbReference type="InterPro" id="IPR009057">
    <property type="entry name" value="Homeodomain-like_sf"/>
</dbReference>
<dbReference type="InterPro" id="IPR018062">
    <property type="entry name" value="HTH_AraC-typ_CS"/>
</dbReference>
<evidence type="ECO:0000256" key="3">
    <source>
        <dbReference type="ARBA" id="ARBA00023163"/>
    </source>
</evidence>
<dbReference type="SMART" id="SM00342">
    <property type="entry name" value="HTH_ARAC"/>
    <property type="match status" value="1"/>
</dbReference>
<dbReference type="Proteomes" id="UP000664034">
    <property type="component" value="Unassembled WGS sequence"/>
</dbReference>
<keyword evidence="2" id="KW-0238">DNA-binding</keyword>
<dbReference type="InterPro" id="IPR018060">
    <property type="entry name" value="HTH_AraC"/>
</dbReference>
<dbReference type="Pfam" id="PF12833">
    <property type="entry name" value="HTH_18"/>
    <property type="match status" value="1"/>
</dbReference>
<dbReference type="Gene3D" id="1.25.40.10">
    <property type="entry name" value="Tetratricopeptide repeat domain"/>
    <property type="match status" value="2"/>
</dbReference>
<keyword evidence="4" id="KW-0802">TPR repeat</keyword>
<keyword evidence="1" id="KW-0805">Transcription regulation</keyword>
<dbReference type="InterPro" id="IPR011990">
    <property type="entry name" value="TPR-like_helical_dom_sf"/>
</dbReference>
<dbReference type="PROSITE" id="PS50005">
    <property type="entry name" value="TPR"/>
    <property type="match status" value="1"/>
</dbReference>
<gene>
    <name evidence="6" type="ORF">J2I47_23335</name>
</gene>
<dbReference type="Gene3D" id="1.10.10.60">
    <property type="entry name" value="Homeodomain-like"/>
    <property type="match status" value="1"/>
</dbReference>
<keyword evidence="7" id="KW-1185">Reference proteome</keyword>
<reference evidence="6" key="1">
    <citation type="submission" date="2021-03" db="EMBL/GenBank/DDBJ databases">
        <title>Fibrella sp. HMF5335 genome sequencing and assembly.</title>
        <authorList>
            <person name="Kang H."/>
            <person name="Kim H."/>
            <person name="Bae S."/>
            <person name="Joh K."/>
        </authorList>
    </citation>
    <scope>NUCLEOTIDE SEQUENCE</scope>
    <source>
        <strain evidence="6">HMF5335</strain>
    </source>
</reference>
<dbReference type="RefSeq" id="WP_207367035.1">
    <property type="nucleotide sequence ID" value="NZ_JAFMYV010000015.1"/>
</dbReference>
<dbReference type="InterPro" id="IPR019734">
    <property type="entry name" value="TPR_rpt"/>
</dbReference>
<proteinExistence type="predicted"/>